<proteinExistence type="predicted"/>
<organism evidence="1 2">
    <name type="scientific">Albidovulum aquaemixtae</name>
    <dbReference type="NCBI Taxonomy" id="1542388"/>
    <lineage>
        <taxon>Bacteria</taxon>
        <taxon>Pseudomonadati</taxon>
        <taxon>Pseudomonadota</taxon>
        <taxon>Alphaproteobacteria</taxon>
        <taxon>Rhodobacterales</taxon>
        <taxon>Paracoccaceae</taxon>
        <taxon>Albidovulum</taxon>
    </lineage>
</organism>
<sequence length="92" mass="10719">MSTRKDPTGSEGLLVAYRQLGVISIEELRDALLEDLAALRDIYNVRYVKNTRLKLYVTNEYGEELRVRRPGGGRINYMNTHHYRPACKDYEL</sequence>
<name>A0A2R8B5J5_9RHOB</name>
<protein>
    <submittedName>
        <fullName evidence="1">Uncharacterized protein</fullName>
    </submittedName>
</protein>
<evidence type="ECO:0000313" key="2">
    <source>
        <dbReference type="Proteomes" id="UP000244924"/>
    </source>
</evidence>
<reference evidence="1 2" key="1">
    <citation type="submission" date="2018-03" db="EMBL/GenBank/DDBJ databases">
        <authorList>
            <person name="Keele B.F."/>
        </authorList>
    </citation>
    <scope>NUCLEOTIDE SEQUENCE [LARGE SCALE GENOMIC DNA]</scope>
    <source>
        <strain evidence="1 2">CECT 8626</strain>
    </source>
</reference>
<dbReference type="AlphaFoldDB" id="A0A2R8B5J5"/>
<accession>A0A2R8B5J5</accession>
<dbReference type="Proteomes" id="UP000244924">
    <property type="component" value="Unassembled WGS sequence"/>
</dbReference>
<gene>
    <name evidence="1" type="ORF">DEA8626_01459</name>
</gene>
<evidence type="ECO:0000313" key="1">
    <source>
        <dbReference type="EMBL" id="SPH17931.1"/>
    </source>
</evidence>
<keyword evidence="2" id="KW-1185">Reference proteome</keyword>
<dbReference type="EMBL" id="OMOQ01000001">
    <property type="protein sequence ID" value="SPH17931.1"/>
    <property type="molecule type" value="Genomic_DNA"/>
</dbReference>
<dbReference type="RefSeq" id="WP_108852320.1">
    <property type="nucleotide sequence ID" value="NZ_OMOQ01000001.1"/>
</dbReference>
<dbReference type="OrthoDB" id="7856690at2"/>